<sequence>MKIVFLHGIGDGDPNKSWLRGLNQGLQAAGHLPIDERDVIAPSYASILATKGISAKIPDVTYRPKDDRKSRREFERRQAAVQRFIQREDTAAGFGFNKFPKPWMDVAVDLGVQRLRMMDLDYVENYVNNEGVRGAVLRCILDQLPVRREIILIGHSLGSVIAIDLLDHLPEKLHVRRFITAGSPANSPSLYRGRERLLKKFPYARVDDWTNIFNHRDIVTSGRGLASVFPGAQDFALNAAGFLVHGAEEYLRDPVVTKLVAQVLYPSKEPVPARYDLAIRLSDKDLATLVRLRFAHAVGKHIKDEERRTRYMDALKLIQDDLAAQAEQIARNSVPLPSEWYDVIDGKVPPLPERFDLRDVVSMLVSLAATNFIEPYEIDTGDAQKEAIGDMLLALGMPRKHRVQIISALEDVEAALNRSGGLPWGRIGIAAAGLALLAAGPVGLAMAAPASAFGAAAITGGLAAFGPGGMIGGLATLGGLAASGAGLAAGAAFNDTSPERVMLNVTQLTLRVAAARAHQLLQLPEDTQLWGQLTLLETQIAAELNRLEPFSDPGCPRIKQLHAALTVIRKLLRFLIDKRLGQATAINGDGTEIHSHSSEPAVLPG</sequence>
<reference evidence="1" key="1">
    <citation type="submission" date="2018-11" db="EMBL/GenBank/DDBJ databases">
        <authorList>
            <person name="Sattar A."/>
            <person name="Zunita Z."/>
            <person name="Jalila A."/>
            <person name="Saleha A.A."/>
        </authorList>
    </citation>
    <scope>NUCLEOTIDE SEQUENCE</scope>
    <source>
        <strain evidence="1">F12-74</strain>
    </source>
</reference>
<proteinExistence type="predicted"/>
<dbReference type="EMBL" id="RRZR01000033">
    <property type="protein sequence ID" value="RRR43241.1"/>
    <property type="molecule type" value="Genomic_DNA"/>
</dbReference>
<accession>A0ACD2EL71</accession>
<organism evidence="1 2">
    <name type="scientific">Mycolicibacter terrae</name>
    <dbReference type="NCBI Taxonomy" id="1788"/>
    <lineage>
        <taxon>Bacteria</taxon>
        <taxon>Bacillati</taxon>
        <taxon>Actinomycetota</taxon>
        <taxon>Actinomycetes</taxon>
        <taxon>Mycobacteriales</taxon>
        <taxon>Mycobacteriaceae</taxon>
        <taxon>Mycolicibacter</taxon>
    </lineage>
</organism>
<evidence type="ECO:0000313" key="2">
    <source>
        <dbReference type="Proteomes" id="UP000268891"/>
    </source>
</evidence>
<name>A0ACD2EL71_9MYCO</name>
<protein>
    <submittedName>
        <fullName evidence="1">Uncharacterized protein</fullName>
    </submittedName>
</protein>
<keyword evidence="2" id="KW-1185">Reference proteome</keyword>
<evidence type="ECO:0000313" key="1">
    <source>
        <dbReference type="EMBL" id="RRR43241.1"/>
    </source>
</evidence>
<comment type="caution">
    <text evidence="1">The sequence shown here is derived from an EMBL/GenBank/DDBJ whole genome shotgun (WGS) entry which is preliminary data.</text>
</comment>
<gene>
    <name evidence="1" type="ORF">EHH44_14595</name>
</gene>
<dbReference type="Proteomes" id="UP000268891">
    <property type="component" value="Unassembled WGS sequence"/>
</dbReference>